<dbReference type="EMBL" id="JAPEUX010000005">
    <property type="protein sequence ID" value="KAJ4352187.1"/>
    <property type="molecule type" value="Genomic_DNA"/>
</dbReference>
<comment type="caution">
    <text evidence="2">The sequence shown here is derived from an EMBL/GenBank/DDBJ whole genome shotgun (WGS) entry which is preliminary data.</text>
</comment>
<feature type="compositionally biased region" description="Basic and acidic residues" evidence="1">
    <location>
        <begin position="1"/>
        <end position="12"/>
    </location>
</feature>
<dbReference type="RefSeq" id="XP_056070543.1">
    <property type="nucleotide sequence ID" value="XM_056216296.1"/>
</dbReference>
<organism evidence="2 3">
    <name type="scientific">Didymosphaeria variabile</name>
    <dbReference type="NCBI Taxonomy" id="1932322"/>
    <lineage>
        <taxon>Eukaryota</taxon>
        <taxon>Fungi</taxon>
        <taxon>Dikarya</taxon>
        <taxon>Ascomycota</taxon>
        <taxon>Pezizomycotina</taxon>
        <taxon>Dothideomycetes</taxon>
        <taxon>Pleosporomycetidae</taxon>
        <taxon>Pleosporales</taxon>
        <taxon>Massarineae</taxon>
        <taxon>Didymosphaeriaceae</taxon>
        <taxon>Didymosphaeria</taxon>
    </lineage>
</organism>
<protein>
    <submittedName>
        <fullName evidence="2">Uncharacterized protein</fullName>
    </submittedName>
</protein>
<gene>
    <name evidence="2" type="ORF">N0V89_007534</name>
</gene>
<dbReference type="AlphaFoldDB" id="A0A9W8XJS8"/>
<reference evidence="2" key="1">
    <citation type="submission" date="2022-10" db="EMBL/GenBank/DDBJ databases">
        <title>Tapping the CABI collections for fungal endophytes: first genome assemblies for Collariella, Neodidymelliopsis, Ascochyta clinopodiicola, Didymella pomorum, Didymosphaeria variabile, Neocosmospora piperis and Neocucurbitaria cava.</title>
        <authorList>
            <person name="Hill R."/>
        </authorList>
    </citation>
    <scope>NUCLEOTIDE SEQUENCE</scope>
    <source>
        <strain evidence="2">IMI 356815</strain>
    </source>
</reference>
<name>A0A9W8XJS8_9PLEO</name>
<keyword evidence="3" id="KW-1185">Reference proteome</keyword>
<dbReference type="GeneID" id="80911064"/>
<accession>A0A9W8XJS8</accession>
<feature type="region of interest" description="Disordered" evidence="1">
    <location>
        <begin position="1"/>
        <end position="39"/>
    </location>
</feature>
<evidence type="ECO:0000313" key="3">
    <source>
        <dbReference type="Proteomes" id="UP001140513"/>
    </source>
</evidence>
<evidence type="ECO:0000256" key="1">
    <source>
        <dbReference type="SAM" id="MobiDB-lite"/>
    </source>
</evidence>
<sequence length="111" mass="12297">MAPKLLKKDSKAGKSASIGSSKIVKRNSARATNKTNTNPAKYFDIVDEHQKRKAERARAVVVTTVSDAGYSIGLPTGSTEPFPAFIDLYQIRNNQGDEHYLISKLPYYHGR</sequence>
<feature type="compositionally biased region" description="Low complexity" evidence="1">
    <location>
        <begin position="13"/>
        <end position="22"/>
    </location>
</feature>
<dbReference type="Proteomes" id="UP001140513">
    <property type="component" value="Unassembled WGS sequence"/>
</dbReference>
<evidence type="ECO:0000313" key="2">
    <source>
        <dbReference type="EMBL" id="KAJ4352187.1"/>
    </source>
</evidence>
<feature type="compositionally biased region" description="Polar residues" evidence="1">
    <location>
        <begin position="29"/>
        <end position="39"/>
    </location>
</feature>
<proteinExistence type="predicted"/>